<keyword evidence="7" id="KW-1185">Reference proteome</keyword>
<proteinExistence type="predicted"/>
<dbReference type="Pfam" id="PF00132">
    <property type="entry name" value="Hexapep"/>
    <property type="match status" value="2"/>
</dbReference>
<dbReference type="AlphaFoldDB" id="A0A2V3WHR4"/>
<dbReference type="NCBIfam" id="TIGR03570">
    <property type="entry name" value="NeuD_NnaD"/>
    <property type="match status" value="1"/>
</dbReference>
<feature type="active site" description="Proton acceptor" evidence="3">
    <location>
        <position position="141"/>
    </location>
</feature>
<dbReference type="RefSeq" id="WP_110250633.1">
    <property type="nucleotide sequence ID" value="NZ_QJJR01000003.1"/>
</dbReference>
<dbReference type="InterPro" id="IPR001451">
    <property type="entry name" value="Hexapep"/>
</dbReference>
<dbReference type="InterPro" id="IPR041561">
    <property type="entry name" value="PglD_N"/>
</dbReference>
<dbReference type="Pfam" id="PF17836">
    <property type="entry name" value="PglD_N"/>
    <property type="match status" value="1"/>
</dbReference>
<keyword evidence="6" id="KW-0012">Acyltransferase</keyword>
<evidence type="ECO:0000256" key="1">
    <source>
        <dbReference type="ARBA" id="ARBA00022679"/>
    </source>
</evidence>
<reference evidence="6 7" key="1">
    <citation type="submission" date="2018-05" db="EMBL/GenBank/DDBJ databases">
        <title>Genomic Encyclopedia of Type Strains, Phase IV (KMG-IV): sequencing the most valuable type-strain genomes for metagenomic binning, comparative biology and taxonomic classification.</title>
        <authorList>
            <person name="Goeker M."/>
        </authorList>
    </citation>
    <scope>NUCLEOTIDE SEQUENCE [LARGE SCALE GENOMIC DNA]</scope>
    <source>
        <strain evidence="6 7">DSM 22440</strain>
    </source>
</reference>
<accession>A0A2V3WHR4</accession>
<dbReference type="Proteomes" id="UP000247922">
    <property type="component" value="Unassembled WGS sequence"/>
</dbReference>
<dbReference type="InterPro" id="IPR018357">
    <property type="entry name" value="Hexapep_transf_CS"/>
</dbReference>
<dbReference type="GO" id="GO:0016746">
    <property type="term" value="F:acyltransferase activity"/>
    <property type="evidence" value="ECO:0007669"/>
    <property type="project" value="UniProtKB-KW"/>
</dbReference>
<organism evidence="6 7">
    <name type="scientific">Streptohalobacillus salinus</name>
    <dbReference type="NCBI Taxonomy" id="621096"/>
    <lineage>
        <taxon>Bacteria</taxon>
        <taxon>Bacillati</taxon>
        <taxon>Bacillota</taxon>
        <taxon>Bacilli</taxon>
        <taxon>Bacillales</taxon>
        <taxon>Bacillaceae</taxon>
        <taxon>Streptohalobacillus</taxon>
    </lineage>
</organism>
<dbReference type="EMBL" id="QJJR01000003">
    <property type="protein sequence ID" value="PXW91997.1"/>
    <property type="molecule type" value="Genomic_DNA"/>
</dbReference>
<gene>
    <name evidence="6" type="ORF">DES38_10312</name>
</gene>
<dbReference type="PANTHER" id="PTHR43300">
    <property type="entry name" value="ACETYLTRANSFERASE"/>
    <property type="match status" value="1"/>
</dbReference>
<feature type="binding site" evidence="4">
    <location>
        <position position="74"/>
    </location>
    <ligand>
        <name>substrate</name>
    </ligand>
</feature>
<evidence type="ECO:0000313" key="7">
    <source>
        <dbReference type="Proteomes" id="UP000247922"/>
    </source>
</evidence>
<keyword evidence="1 6" id="KW-0808">Transferase</keyword>
<evidence type="ECO:0000256" key="2">
    <source>
        <dbReference type="ARBA" id="ARBA00022737"/>
    </source>
</evidence>
<protein>
    <submittedName>
        <fullName evidence="6">Sugar O-acyltransferase (Sialic acid O-acetyltransferase NeuD family)</fullName>
    </submittedName>
</protein>
<comment type="caution">
    <text evidence="6">The sequence shown here is derived from an EMBL/GenBank/DDBJ whole genome shotgun (WGS) entry which is preliminary data.</text>
</comment>
<feature type="binding site" evidence="4">
    <location>
        <position position="150"/>
    </location>
    <ligand>
        <name>acetyl-CoA</name>
        <dbReference type="ChEBI" id="CHEBI:57288"/>
    </ligand>
</feature>
<evidence type="ECO:0000313" key="6">
    <source>
        <dbReference type="EMBL" id="PXW91997.1"/>
    </source>
</evidence>
<evidence type="ECO:0000259" key="5">
    <source>
        <dbReference type="Pfam" id="PF17836"/>
    </source>
</evidence>
<evidence type="ECO:0000256" key="4">
    <source>
        <dbReference type="PIRSR" id="PIRSR620019-2"/>
    </source>
</evidence>
<dbReference type="Gene3D" id="3.40.50.20">
    <property type="match status" value="1"/>
</dbReference>
<dbReference type="SUPFAM" id="SSF51161">
    <property type="entry name" value="Trimeric LpxA-like enzymes"/>
    <property type="match status" value="1"/>
</dbReference>
<name>A0A2V3WHR4_9BACI</name>
<dbReference type="CDD" id="cd03360">
    <property type="entry name" value="LbH_AT_putative"/>
    <property type="match status" value="1"/>
</dbReference>
<sequence>MNKRILLIGGGGHCKSVLDSLLELNEYAEIGIVNKRENVGKSVMGVPVVGCDDDLPTLFRDGYRHAFVTVGSIGIPTLRINLFNLLSEIGYEIPVIIDNSAKVSNHAIIEQGVFIGKQSIVNAGALIQRGAIINSRSIVEHDCQIGAFSHIAPGAVLGGEVIVGEHAHVGSNATIKQQIHIGSNSIIGMGSVVLRNIDSNTMAYGNPCREVKKL</sequence>
<dbReference type="Gene3D" id="2.160.10.10">
    <property type="entry name" value="Hexapeptide repeat proteins"/>
    <property type="match status" value="1"/>
</dbReference>
<keyword evidence="2" id="KW-0677">Repeat</keyword>
<dbReference type="OrthoDB" id="9794407at2"/>
<dbReference type="PROSITE" id="PS00101">
    <property type="entry name" value="HEXAPEP_TRANSFERASES"/>
    <property type="match status" value="1"/>
</dbReference>
<dbReference type="InterPro" id="IPR020019">
    <property type="entry name" value="AcTrfase_PglD-like"/>
</dbReference>
<evidence type="ECO:0000256" key="3">
    <source>
        <dbReference type="PIRSR" id="PIRSR620019-1"/>
    </source>
</evidence>
<feature type="domain" description="PglD N-terminal" evidence="5">
    <location>
        <begin position="4"/>
        <end position="83"/>
    </location>
</feature>
<dbReference type="PANTHER" id="PTHR43300:SF7">
    <property type="entry name" value="UDP-N-ACETYLBACILLOSAMINE N-ACETYLTRANSFERASE"/>
    <property type="match status" value="1"/>
</dbReference>
<dbReference type="InterPro" id="IPR050179">
    <property type="entry name" value="Trans_hexapeptide_repeat"/>
</dbReference>
<feature type="site" description="Increases basicity of active site His" evidence="3">
    <location>
        <position position="142"/>
    </location>
</feature>
<dbReference type="InterPro" id="IPR011004">
    <property type="entry name" value="Trimer_LpxA-like_sf"/>
</dbReference>